<sequence length="1116" mass="123978">MSSGPEISNAGGSLQNAPNSATSNALLQSLQSNLTSSIEYSAIPFSPNYASPPARLFTPDEITRKLNQPTRQSYAHKIIHHPGDVVVEYLESGVSEKEAVATHRSQKNIKCYLFGAVLEDNPLRSVPCYQFKTCCAGVQGCEFNPDPFHLQSRNYQMTTARQEVFLKTIAFFCALMQNGCSSESISGLEEEDLDISESESDSSSDSNEIVFYKITYDTCSRKDQDPQCNGKLVFRKDNFGKPFIQCEKRGPGHCGHLRIRNLNEFNLQYLQALFEDNLPEILKYEEAAKAEGYGPLVPCSYVAAPQEQRQYCPNFHRDSTGVLLRGHLSQYTNCKAHLAFYLPNDLAACPYVAVVSHGPHSHENPRPLKTPATIKKLFLLLLESLGWGLADATPRKILLDAGFMTGLRKVLNWEGSTNPVLSDLHPSLGNLDHCKRLINGLRSKKYPYGTGINATLQLLEEHRKLPADQTYVHVAEKYQLGQGTFYIIICMFKAMSELLLDTKRLTIDTKQLTIDTKRLTIDTKRLTIDTSFKRIHGWQEFEIESWFPQYSCSIVVARAYITSQSAEAHLILFRHIFEVMKQDTGCAVQFRHIHGAGIETVTADQHRGQALGLGKFCQELCQNLNGNCHISSKVHGLSSHLKPNVLAAMMSLASAHELEDFEGTLAVIRRGGKKAADWLKDKLAADGFALAGIYRPKSRMPLDIWQAAPNTSNGNEQAHRNINRRAAMVGIEVITTHDIQVRDQGQSHYQQAQRSILKNAGVQRRTLTASDKKLQAAYSKVVSLQETAEKQGTAVKRTREAGRDDDGARKRLQKTQKKLVELHSELKKLQNSSSGTVLKPHIVSPNTYSIPETIRNVSLQDLIHNETPIHPQSQSRTIPSQPSQHQSGPFIQQYQGPSLSISPLDRSQNPVAYARAADKTSRPPSPFAFSSASRNSQSAASSSSPYCISNFDYSALHPSYQPPLHTPYHSQPPLHTPYHSQPPLPAPYHSQPPLHTPYHSQPPLPALYHSQPPLPAPYHPQPPLHTSYHSQPPLPAPYNSEPPPLPAPYPLANPHPHPSQPSSHGYSMNAHLITTVDAENIGQSRGDVVPQAANVCVIQPEAYHSHGYFSGHTYSS</sequence>
<feature type="region of interest" description="Disordered" evidence="1">
    <location>
        <begin position="869"/>
        <end position="944"/>
    </location>
</feature>
<keyword evidence="3" id="KW-1185">Reference proteome</keyword>
<feature type="region of interest" description="Disordered" evidence="1">
    <location>
        <begin position="787"/>
        <end position="810"/>
    </location>
</feature>
<dbReference type="OrthoDB" id="3268409at2759"/>
<dbReference type="EMBL" id="KN837164">
    <property type="protein sequence ID" value="KIJ37987.1"/>
    <property type="molecule type" value="Genomic_DNA"/>
</dbReference>
<feature type="compositionally biased region" description="Basic and acidic residues" evidence="1">
    <location>
        <begin position="797"/>
        <end position="809"/>
    </location>
</feature>
<accession>A0A0C9V8X1</accession>
<evidence type="ECO:0000313" key="2">
    <source>
        <dbReference type="EMBL" id="KIJ37987.1"/>
    </source>
</evidence>
<feature type="compositionally biased region" description="Pro residues" evidence="1">
    <location>
        <begin position="1012"/>
        <end position="1023"/>
    </location>
</feature>
<reference evidence="2 3" key="1">
    <citation type="submission" date="2014-06" db="EMBL/GenBank/DDBJ databases">
        <title>Evolutionary Origins and Diversification of the Mycorrhizal Mutualists.</title>
        <authorList>
            <consortium name="DOE Joint Genome Institute"/>
            <consortium name="Mycorrhizal Genomics Consortium"/>
            <person name="Kohler A."/>
            <person name="Kuo A."/>
            <person name="Nagy L.G."/>
            <person name="Floudas D."/>
            <person name="Copeland A."/>
            <person name="Barry K.W."/>
            <person name="Cichocki N."/>
            <person name="Veneault-Fourrey C."/>
            <person name="LaButti K."/>
            <person name="Lindquist E.A."/>
            <person name="Lipzen A."/>
            <person name="Lundell T."/>
            <person name="Morin E."/>
            <person name="Murat C."/>
            <person name="Riley R."/>
            <person name="Ohm R."/>
            <person name="Sun H."/>
            <person name="Tunlid A."/>
            <person name="Henrissat B."/>
            <person name="Grigoriev I.V."/>
            <person name="Hibbett D.S."/>
            <person name="Martin F."/>
        </authorList>
    </citation>
    <scope>NUCLEOTIDE SEQUENCE [LARGE SCALE GENOMIC DNA]</scope>
    <source>
        <strain evidence="2 3">SS14</strain>
    </source>
</reference>
<proteinExistence type="predicted"/>
<protein>
    <submittedName>
        <fullName evidence="2">Uncharacterized protein</fullName>
    </submittedName>
</protein>
<feature type="compositionally biased region" description="Polar residues" evidence="1">
    <location>
        <begin position="870"/>
        <end position="910"/>
    </location>
</feature>
<organism evidence="2 3">
    <name type="scientific">Sphaerobolus stellatus (strain SS14)</name>
    <dbReference type="NCBI Taxonomy" id="990650"/>
    <lineage>
        <taxon>Eukaryota</taxon>
        <taxon>Fungi</taxon>
        <taxon>Dikarya</taxon>
        <taxon>Basidiomycota</taxon>
        <taxon>Agaricomycotina</taxon>
        <taxon>Agaricomycetes</taxon>
        <taxon>Phallomycetidae</taxon>
        <taxon>Geastrales</taxon>
        <taxon>Sphaerobolaceae</taxon>
        <taxon>Sphaerobolus</taxon>
    </lineage>
</organism>
<dbReference type="Proteomes" id="UP000054279">
    <property type="component" value="Unassembled WGS sequence"/>
</dbReference>
<evidence type="ECO:0000313" key="3">
    <source>
        <dbReference type="Proteomes" id="UP000054279"/>
    </source>
</evidence>
<dbReference type="HOGENOM" id="CLU_010536_0_1_1"/>
<dbReference type="AlphaFoldDB" id="A0A0C9V8X1"/>
<gene>
    <name evidence="2" type="ORF">M422DRAFT_259373</name>
</gene>
<feature type="region of interest" description="Disordered" evidence="1">
    <location>
        <begin position="962"/>
        <end position="1066"/>
    </location>
</feature>
<evidence type="ECO:0000256" key="1">
    <source>
        <dbReference type="SAM" id="MobiDB-lite"/>
    </source>
</evidence>
<feature type="compositionally biased region" description="Low complexity" evidence="1">
    <location>
        <begin position="927"/>
        <end position="944"/>
    </location>
</feature>
<feature type="compositionally biased region" description="Pro residues" evidence="1">
    <location>
        <begin position="1032"/>
        <end position="1059"/>
    </location>
</feature>
<name>A0A0C9V8X1_SPHS4</name>